<proteinExistence type="predicted"/>
<reference evidence="2" key="1">
    <citation type="submission" date="2018-02" db="EMBL/GenBank/DDBJ databases">
        <authorList>
            <person name="O'Hara-Hanley K."/>
            <person name="Soby S."/>
        </authorList>
    </citation>
    <scope>NUCLEOTIDE SEQUENCE [LARGE SCALE GENOMIC DNA]</scope>
    <source>
        <strain evidence="2">MWU14-2602</strain>
    </source>
</reference>
<dbReference type="OrthoDB" id="9811869at2"/>
<sequence length="261" mass="30065">MEIYQRQYNYLDLLGGDVLPVWSKYLMRTIGFFEGPEGTIMVQLFPDSDIHVEMMHDAARHLVQLLEHYNWTQSDPRLRSDRWRRFWRGITTIERTIVVMYVQSNNSGKFQGMVKLDDLPQSLRFLGGHRRSRATDAVLHEFSNLRQIFVRACVNAGHLADHRKEAICDRVYSEERVDLAEIAERYPENSTARERLIQARLGQGVYRNNLLSLWGSAEALGFTPIVAFIFCGIFITRGGCPNFCVNGVGFTPEECALQTGW</sequence>
<protein>
    <submittedName>
        <fullName evidence="1">Uncharacterized protein</fullName>
    </submittedName>
</protein>
<name>A0A2S5DB94_9NEIS</name>
<dbReference type="EMBL" id="PQWB01000149">
    <property type="protein sequence ID" value="POZ60262.1"/>
    <property type="molecule type" value="Genomic_DNA"/>
</dbReference>
<gene>
    <name evidence="1" type="ORF">C2I19_19835</name>
</gene>
<dbReference type="RefSeq" id="WP_103904332.1">
    <property type="nucleotide sequence ID" value="NZ_PQWB01000149.1"/>
</dbReference>
<evidence type="ECO:0000313" key="2">
    <source>
        <dbReference type="Proteomes" id="UP000237082"/>
    </source>
</evidence>
<dbReference type="Proteomes" id="UP000237082">
    <property type="component" value="Unassembled WGS sequence"/>
</dbReference>
<accession>A0A2S5DB94</accession>
<comment type="caution">
    <text evidence="1">The sequence shown here is derived from an EMBL/GenBank/DDBJ whole genome shotgun (WGS) entry which is preliminary data.</text>
</comment>
<organism evidence="1 2">
    <name type="scientific">Chromobacterium alticapitis</name>
    <dbReference type="NCBI Taxonomy" id="2073169"/>
    <lineage>
        <taxon>Bacteria</taxon>
        <taxon>Pseudomonadati</taxon>
        <taxon>Pseudomonadota</taxon>
        <taxon>Betaproteobacteria</taxon>
        <taxon>Neisseriales</taxon>
        <taxon>Chromobacteriaceae</taxon>
        <taxon>Chromobacterium</taxon>
    </lineage>
</organism>
<evidence type="ECO:0000313" key="1">
    <source>
        <dbReference type="EMBL" id="POZ60262.1"/>
    </source>
</evidence>
<dbReference type="AlphaFoldDB" id="A0A2S5DB94"/>
<keyword evidence="2" id="KW-1185">Reference proteome</keyword>